<dbReference type="InParanoid" id="A0A6P7GQZ0"/>
<dbReference type="RefSeq" id="XP_028152306.1">
    <property type="nucleotide sequence ID" value="XM_028296505.1"/>
</dbReference>
<evidence type="ECO:0000313" key="2">
    <source>
        <dbReference type="RefSeq" id="XP_028152306.1"/>
    </source>
</evidence>
<dbReference type="InterPro" id="IPR045865">
    <property type="entry name" value="ACT-like_dom_sf"/>
</dbReference>
<dbReference type="PROSITE" id="PS51671">
    <property type="entry name" value="ACT"/>
    <property type="match status" value="1"/>
</dbReference>
<evidence type="ECO:0000259" key="1">
    <source>
        <dbReference type="PROSITE" id="PS51671"/>
    </source>
</evidence>
<name>A0A6P7GQZ0_DIAVI</name>
<protein>
    <submittedName>
        <fullName evidence="2">Protein henna-like</fullName>
    </submittedName>
</protein>
<proteinExistence type="predicted"/>
<dbReference type="Gene3D" id="3.30.70.260">
    <property type="match status" value="1"/>
</dbReference>
<dbReference type="InterPro" id="IPR002912">
    <property type="entry name" value="ACT_dom"/>
</dbReference>
<gene>
    <name evidence="2" type="primary">LOC114345713</name>
</gene>
<sequence>MPGGNYIRIGKDSAHSTCIVFAPPAEEVGVLAKFLSIFKKHEVNLLHIESRPSSKTPDNYEFMVECAPTGNLGAAIADMKDISDYFQIISRDYRDNKGKRNRKNI</sequence>
<feature type="domain" description="ACT" evidence="1">
    <location>
        <begin position="19"/>
        <end position="94"/>
    </location>
</feature>
<dbReference type="CDD" id="cd04904">
    <property type="entry name" value="ACT_AAAH"/>
    <property type="match status" value="1"/>
</dbReference>
<dbReference type="SUPFAM" id="SSF55021">
    <property type="entry name" value="ACT-like"/>
    <property type="match status" value="1"/>
</dbReference>
<accession>A0A6P7GQZ0</accession>
<dbReference type="AlphaFoldDB" id="A0A6P7GQZ0"/>
<reference evidence="2" key="1">
    <citation type="submission" date="2025-08" db="UniProtKB">
        <authorList>
            <consortium name="RefSeq"/>
        </authorList>
    </citation>
    <scope>IDENTIFICATION</scope>
    <source>
        <tissue evidence="2">Whole insect</tissue>
    </source>
</reference>
<dbReference type="Pfam" id="PF01842">
    <property type="entry name" value="ACT"/>
    <property type="match status" value="1"/>
</dbReference>
<organism evidence="2">
    <name type="scientific">Diabrotica virgifera virgifera</name>
    <name type="common">western corn rootworm</name>
    <dbReference type="NCBI Taxonomy" id="50390"/>
    <lineage>
        <taxon>Eukaryota</taxon>
        <taxon>Metazoa</taxon>
        <taxon>Ecdysozoa</taxon>
        <taxon>Arthropoda</taxon>
        <taxon>Hexapoda</taxon>
        <taxon>Insecta</taxon>
        <taxon>Pterygota</taxon>
        <taxon>Neoptera</taxon>
        <taxon>Endopterygota</taxon>
        <taxon>Coleoptera</taxon>
        <taxon>Polyphaga</taxon>
        <taxon>Cucujiformia</taxon>
        <taxon>Chrysomeloidea</taxon>
        <taxon>Chrysomelidae</taxon>
        <taxon>Galerucinae</taxon>
        <taxon>Diabroticina</taxon>
        <taxon>Diabroticites</taxon>
        <taxon>Diabrotica</taxon>
    </lineage>
</organism>